<organism evidence="2 3">
    <name type="scientific">Petrolisthes cinctipes</name>
    <name type="common">Flat porcelain crab</name>
    <dbReference type="NCBI Taxonomy" id="88211"/>
    <lineage>
        <taxon>Eukaryota</taxon>
        <taxon>Metazoa</taxon>
        <taxon>Ecdysozoa</taxon>
        <taxon>Arthropoda</taxon>
        <taxon>Crustacea</taxon>
        <taxon>Multicrustacea</taxon>
        <taxon>Malacostraca</taxon>
        <taxon>Eumalacostraca</taxon>
        <taxon>Eucarida</taxon>
        <taxon>Decapoda</taxon>
        <taxon>Pleocyemata</taxon>
        <taxon>Anomura</taxon>
        <taxon>Galatheoidea</taxon>
        <taxon>Porcellanidae</taxon>
        <taxon>Petrolisthes</taxon>
    </lineage>
</organism>
<evidence type="ECO:0000313" key="3">
    <source>
        <dbReference type="Proteomes" id="UP001286313"/>
    </source>
</evidence>
<feature type="compositionally biased region" description="Polar residues" evidence="1">
    <location>
        <begin position="1"/>
        <end position="19"/>
    </location>
</feature>
<reference evidence="2" key="1">
    <citation type="submission" date="2023-10" db="EMBL/GenBank/DDBJ databases">
        <title>Genome assemblies of two species of porcelain crab, Petrolisthes cinctipes and Petrolisthes manimaculis (Anomura: Porcellanidae).</title>
        <authorList>
            <person name="Angst P."/>
        </authorList>
    </citation>
    <scope>NUCLEOTIDE SEQUENCE</scope>
    <source>
        <strain evidence="2">PB745_01</strain>
        <tissue evidence="2">Gill</tissue>
    </source>
</reference>
<feature type="region of interest" description="Disordered" evidence="1">
    <location>
        <begin position="1"/>
        <end position="22"/>
    </location>
</feature>
<gene>
    <name evidence="2" type="ORF">Pcinc_038296</name>
</gene>
<dbReference type="AlphaFoldDB" id="A0AAE1BU80"/>
<sequence length="101" mass="10563">MTTQVGSALSRAWNESKQSGRPRCCHTRAPCVSPCCPLCLSAAPCVSFLPPVSPSCPLCLLPAPCVSFLPPVSPSCPLCLPPGPCFDVSSTLLTRHPNSNI</sequence>
<comment type="caution">
    <text evidence="2">The sequence shown here is derived from an EMBL/GenBank/DDBJ whole genome shotgun (WGS) entry which is preliminary data.</text>
</comment>
<dbReference type="EMBL" id="JAWQEG010006272">
    <property type="protein sequence ID" value="KAK3855294.1"/>
    <property type="molecule type" value="Genomic_DNA"/>
</dbReference>
<evidence type="ECO:0000313" key="2">
    <source>
        <dbReference type="EMBL" id="KAK3855294.1"/>
    </source>
</evidence>
<protein>
    <submittedName>
        <fullName evidence="2">Uncharacterized protein</fullName>
    </submittedName>
</protein>
<accession>A0AAE1BU80</accession>
<proteinExistence type="predicted"/>
<keyword evidence="3" id="KW-1185">Reference proteome</keyword>
<name>A0AAE1BU80_PETCI</name>
<dbReference type="Proteomes" id="UP001286313">
    <property type="component" value="Unassembled WGS sequence"/>
</dbReference>
<evidence type="ECO:0000256" key="1">
    <source>
        <dbReference type="SAM" id="MobiDB-lite"/>
    </source>
</evidence>